<gene>
    <name evidence="7" type="primary">Aste57867_2523</name>
    <name evidence="6" type="ORF">As57867_002516</name>
    <name evidence="7" type="ORF">ASTE57867_2523</name>
</gene>
<dbReference type="SUPFAM" id="SSF56112">
    <property type="entry name" value="Protein kinase-like (PK-like)"/>
    <property type="match status" value="1"/>
</dbReference>
<keyword evidence="4" id="KW-1133">Transmembrane helix</keyword>
<feature type="transmembrane region" description="Helical" evidence="4">
    <location>
        <begin position="148"/>
        <end position="168"/>
    </location>
</feature>
<organism evidence="7 8">
    <name type="scientific">Aphanomyces stellatus</name>
    <dbReference type="NCBI Taxonomy" id="120398"/>
    <lineage>
        <taxon>Eukaryota</taxon>
        <taxon>Sar</taxon>
        <taxon>Stramenopiles</taxon>
        <taxon>Oomycota</taxon>
        <taxon>Saprolegniomycetes</taxon>
        <taxon>Saprolegniales</taxon>
        <taxon>Verrucalvaceae</taxon>
        <taxon>Aphanomyces</taxon>
    </lineage>
</organism>
<dbReference type="InterPro" id="IPR001245">
    <property type="entry name" value="Ser-Thr/Tyr_kinase_cat_dom"/>
</dbReference>
<accession>A0A485K8H2</accession>
<dbReference type="InterPro" id="IPR051681">
    <property type="entry name" value="Ser/Thr_Kinases-Pseudokinases"/>
</dbReference>
<dbReference type="InterPro" id="IPR020635">
    <property type="entry name" value="Tyr_kinase_cat_dom"/>
</dbReference>
<evidence type="ECO:0000313" key="8">
    <source>
        <dbReference type="Proteomes" id="UP000332933"/>
    </source>
</evidence>
<dbReference type="PANTHER" id="PTHR44329">
    <property type="entry name" value="SERINE/THREONINE-PROTEIN KINASE TNNI3K-RELATED"/>
    <property type="match status" value="1"/>
</dbReference>
<dbReference type="GO" id="GO:0004713">
    <property type="term" value="F:protein tyrosine kinase activity"/>
    <property type="evidence" value="ECO:0007669"/>
    <property type="project" value="InterPro"/>
</dbReference>
<feature type="compositionally biased region" description="Basic residues" evidence="3">
    <location>
        <begin position="383"/>
        <end position="411"/>
    </location>
</feature>
<evidence type="ECO:0000256" key="3">
    <source>
        <dbReference type="SAM" id="MobiDB-lite"/>
    </source>
</evidence>
<feature type="region of interest" description="Disordered" evidence="3">
    <location>
        <begin position="215"/>
        <end position="330"/>
    </location>
</feature>
<dbReference type="AlphaFoldDB" id="A0A485K8H2"/>
<keyword evidence="1" id="KW-0547">Nucleotide-binding</keyword>
<dbReference type="InterPro" id="IPR011009">
    <property type="entry name" value="Kinase-like_dom_sf"/>
</dbReference>
<protein>
    <submittedName>
        <fullName evidence="7">Aste57867_2523 protein</fullName>
    </submittedName>
</protein>
<feature type="compositionally biased region" description="Low complexity" evidence="3">
    <location>
        <begin position="254"/>
        <end position="281"/>
    </location>
</feature>
<reference evidence="6" key="2">
    <citation type="submission" date="2019-06" db="EMBL/GenBank/DDBJ databases">
        <title>Genomics analysis of Aphanomyces spp. identifies a new class of oomycete effector associated with host adaptation.</title>
        <authorList>
            <person name="Gaulin E."/>
        </authorList>
    </citation>
    <scope>NUCLEOTIDE SEQUENCE</scope>
    <source>
        <strain evidence="6">CBS 578.67</strain>
    </source>
</reference>
<dbReference type="Pfam" id="PF07714">
    <property type="entry name" value="PK_Tyr_Ser-Thr"/>
    <property type="match status" value="1"/>
</dbReference>
<keyword evidence="4" id="KW-0812">Transmembrane</keyword>
<dbReference type="GO" id="GO:0005524">
    <property type="term" value="F:ATP binding"/>
    <property type="evidence" value="ECO:0007669"/>
    <property type="project" value="UniProtKB-UniRule"/>
</dbReference>
<keyword evidence="2" id="KW-0175">Coiled coil</keyword>
<evidence type="ECO:0000313" key="6">
    <source>
        <dbReference type="EMBL" id="KAF0717051.1"/>
    </source>
</evidence>
<dbReference type="InterPro" id="IPR017441">
    <property type="entry name" value="Protein_kinase_ATP_BS"/>
</dbReference>
<evidence type="ECO:0000256" key="4">
    <source>
        <dbReference type="SAM" id="Phobius"/>
    </source>
</evidence>
<keyword evidence="4" id="KW-0472">Membrane</keyword>
<dbReference type="PROSITE" id="PS50011">
    <property type="entry name" value="PROTEIN_KINASE_DOM"/>
    <property type="match status" value="1"/>
</dbReference>
<dbReference type="Gene3D" id="1.10.510.10">
    <property type="entry name" value="Transferase(Phosphotransferase) domain 1"/>
    <property type="match status" value="1"/>
</dbReference>
<evidence type="ECO:0000256" key="1">
    <source>
        <dbReference type="PROSITE-ProRule" id="PRU10141"/>
    </source>
</evidence>
<dbReference type="PROSITE" id="PS00109">
    <property type="entry name" value="PROTEIN_KINASE_TYR"/>
    <property type="match status" value="1"/>
</dbReference>
<dbReference type="InterPro" id="IPR000719">
    <property type="entry name" value="Prot_kinase_dom"/>
</dbReference>
<feature type="binding site" evidence="1">
    <location>
        <position position="921"/>
    </location>
    <ligand>
        <name>ATP</name>
        <dbReference type="ChEBI" id="CHEBI:30616"/>
    </ligand>
</feature>
<feature type="compositionally biased region" description="Pro residues" evidence="3">
    <location>
        <begin position="228"/>
        <end position="251"/>
    </location>
</feature>
<dbReference type="InterPro" id="IPR008266">
    <property type="entry name" value="Tyr_kinase_AS"/>
</dbReference>
<proteinExistence type="predicted"/>
<feature type="region of interest" description="Disordered" evidence="3">
    <location>
        <begin position="383"/>
        <end position="412"/>
    </location>
</feature>
<dbReference type="EMBL" id="CAADRA010000310">
    <property type="protein sequence ID" value="VFT79722.1"/>
    <property type="molecule type" value="Genomic_DNA"/>
</dbReference>
<dbReference type="Proteomes" id="UP000332933">
    <property type="component" value="Unassembled WGS sequence"/>
</dbReference>
<dbReference type="SMART" id="SM00219">
    <property type="entry name" value="TyrKc"/>
    <property type="match status" value="1"/>
</dbReference>
<dbReference type="EMBL" id="VJMH01000310">
    <property type="protein sequence ID" value="KAF0717051.1"/>
    <property type="molecule type" value="Genomic_DNA"/>
</dbReference>
<feature type="transmembrane region" description="Helical" evidence="4">
    <location>
        <begin position="12"/>
        <end position="38"/>
    </location>
</feature>
<dbReference type="OrthoDB" id="4062651at2759"/>
<reference evidence="7 8" key="1">
    <citation type="submission" date="2019-03" db="EMBL/GenBank/DDBJ databases">
        <authorList>
            <person name="Gaulin E."/>
            <person name="Dumas B."/>
        </authorList>
    </citation>
    <scope>NUCLEOTIDE SEQUENCE [LARGE SCALE GENOMIC DNA]</scope>
    <source>
        <strain evidence="7">CBS 568.67</strain>
    </source>
</reference>
<dbReference type="PROSITE" id="PS00107">
    <property type="entry name" value="PROTEIN_KINASE_ATP"/>
    <property type="match status" value="1"/>
</dbReference>
<keyword evidence="1" id="KW-0067">ATP-binding</keyword>
<keyword evidence="8" id="KW-1185">Reference proteome</keyword>
<dbReference type="PRINTS" id="PR00109">
    <property type="entry name" value="TYRKINASE"/>
</dbReference>
<evidence type="ECO:0000256" key="2">
    <source>
        <dbReference type="SAM" id="Coils"/>
    </source>
</evidence>
<feature type="coiled-coil region" evidence="2">
    <location>
        <begin position="514"/>
        <end position="547"/>
    </location>
</feature>
<sequence>MPPPPERTWMRLFGYVLCTFVWVYTCEGVLAVVFVLGLAVGLCTCRISNLLSGVSRVAWQVELWIYRIYVPESTLRLPRVEVMTLDTTFWTAAYFLLWKGAQALYFAGVFAALRAAVENFIYPQPPTTTRPAFIWDVPAPTAAPMPSAFPIVALVGVFFSTTILLVWFSTWFTSVYYKWVMGGLPVEESATLNPQRGPQQKPFLPLTFSIGSGPPLFPHQGDVTEPTTFPPFPPFPPSGPMGPPPPPPPPLGRHSSSQTSVSSVGSASSSASHVSLPPGSSRRLSTDGPPSSGGGVHPLMHFKSTLTERNGVLGFPVPPPPPTSADASDPKTHGTMWSALFGLGGRPSLLPSADATSSTPVSLPPMPTAANDAVHSIGANAASHHHIHPPHHHHPHNQPSHHHPHPVHRHDARGANKDAALTLAKHQLQALHHLLLTRKEGTYDHARVQFHALEQMVADVRSDVDREQLMAFCGEMVAALDEWKASLLDHQAQWQQTEAAVRQTEAATRQAEAAARLEAAVQQQQVAQQAMENARQAEELAAVAAQAKQDAMRSMLEQHLEGFRRFLADRTIDNATRHFFEQQVADLERQLAQVDQGPDASFVAALINRPYTPMPGLDPTPSRPDLPQIVQNIDNHEPDTSVFSTTTGQYERPIRDDRPVQAGFVVSPTSYDAPDAAGPSYGLLSPVSNTASSLFELTDNTSPAYGLLSPQAATVETKDFEFAPTYRTVEGVRDKVHFLAFAPPTVGHTMHFALNVWAFLVHQRPEMLEQARAADAAARQLSREMLVQIRRGALTTVHLEVPVGFALESDATQQMTWAGDVTSVPFNVHCTSRAPLGTALFKATIVVGTDVVVVRAYLSVAATVVDGDDAAPNELRCEYEVLPKTFPEIPYQRLNVQELIGRGNFGDAFRAEYNGKQVVVKTLRAQEGHREPSPEIVQEFRHEAAVLHMFGHHPNIVPFVGASTDPTMPLSLVTEYLPWGSIEEQYNRRLTAPQKLRLLADAAAGVLNMHEGGFLHRDIAARNCLVDANLRAKVCDFGMCRRVDANGVGQFAPGVGPLKYMAPESLQPPHAFSYQSDVYGFGVLMWETFAEAKPFARLTAPEAASRVLEGGRLDVHLAVIPARVQTLMAACFQEDPAKRPTMAAIEAACRDLAVD</sequence>
<dbReference type="Gene3D" id="3.30.200.20">
    <property type="entry name" value="Phosphorylase Kinase, domain 1"/>
    <property type="match status" value="1"/>
</dbReference>
<dbReference type="GO" id="GO:0004674">
    <property type="term" value="F:protein serine/threonine kinase activity"/>
    <property type="evidence" value="ECO:0007669"/>
    <property type="project" value="TreeGrafter"/>
</dbReference>
<evidence type="ECO:0000259" key="5">
    <source>
        <dbReference type="PROSITE" id="PS50011"/>
    </source>
</evidence>
<name>A0A485K8H2_9STRA</name>
<feature type="domain" description="Protein kinase" evidence="5">
    <location>
        <begin position="894"/>
        <end position="1155"/>
    </location>
</feature>
<evidence type="ECO:0000313" key="7">
    <source>
        <dbReference type="EMBL" id="VFT79722.1"/>
    </source>
</evidence>